<proteinExistence type="predicted"/>
<dbReference type="RefSeq" id="WP_200268792.1">
    <property type="nucleotide sequence ID" value="NZ_JAENHN010000029.1"/>
</dbReference>
<keyword evidence="1" id="KW-0812">Transmembrane</keyword>
<evidence type="ECO:0000313" key="2">
    <source>
        <dbReference type="EMBL" id="MBK1811005.1"/>
    </source>
</evidence>
<keyword evidence="1" id="KW-0472">Membrane</keyword>
<gene>
    <name evidence="2" type="ORF">JHL18_10235</name>
</gene>
<keyword evidence="3" id="KW-1185">Reference proteome</keyword>
<feature type="transmembrane region" description="Helical" evidence="1">
    <location>
        <begin position="7"/>
        <end position="26"/>
    </location>
</feature>
<sequence>MRKVIGRILVIGILLCLISIQIFYNLGQKQYNSDLSDKLDSRSIQNVHLSNADKVKEPLYDVISKLKEREEISINSITNKDGYKEISCSVNTDINKLTNLVTFFKDNDIIIIKYNIQQKDNVLKCNILGRYRGKVNE</sequence>
<evidence type="ECO:0000313" key="3">
    <source>
        <dbReference type="Proteomes" id="UP000596739"/>
    </source>
</evidence>
<organism evidence="2 3">
    <name type="scientific">Clostridium yunnanense</name>
    <dbReference type="NCBI Taxonomy" id="2800325"/>
    <lineage>
        <taxon>Bacteria</taxon>
        <taxon>Bacillati</taxon>
        <taxon>Bacillota</taxon>
        <taxon>Clostridia</taxon>
        <taxon>Eubacteriales</taxon>
        <taxon>Clostridiaceae</taxon>
        <taxon>Clostridium</taxon>
    </lineage>
</organism>
<reference evidence="3" key="1">
    <citation type="submission" date="2021-01" db="EMBL/GenBank/DDBJ databases">
        <title>Genome public.</title>
        <authorList>
            <person name="Liu C."/>
            <person name="Sun Q."/>
        </authorList>
    </citation>
    <scope>NUCLEOTIDE SEQUENCE [LARGE SCALE GENOMIC DNA]</scope>
    <source>
        <strain evidence="3">YIM B02505</strain>
    </source>
</reference>
<protein>
    <submittedName>
        <fullName evidence="2">Uncharacterized protein</fullName>
    </submittedName>
</protein>
<comment type="caution">
    <text evidence="2">The sequence shown here is derived from an EMBL/GenBank/DDBJ whole genome shotgun (WGS) entry which is preliminary data.</text>
</comment>
<keyword evidence="1" id="KW-1133">Transmembrane helix</keyword>
<evidence type="ECO:0000256" key="1">
    <source>
        <dbReference type="SAM" id="Phobius"/>
    </source>
</evidence>
<accession>A0ABS1ENR2</accession>
<dbReference type="Proteomes" id="UP000596739">
    <property type="component" value="Unassembled WGS sequence"/>
</dbReference>
<name>A0ABS1ENR2_9CLOT</name>
<dbReference type="EMBL" id="JAENHN010000029">
    <property type="protein sequence ID" value="MBK1811005.1"/>
    <property type="molecule type" value="Genomic_DNA"/>
</dbReference>